<name>A0A643FPL2_9BURK</name>
<dbReference type="AlphaFoldDB" id="A0A643FPL2"/>
<gene>
    <name evidence="1" type="ORF">F7R26_019345</name>
</gene>
<dbReference type="RefSeq" id="WP_150991201.1">
    <property type="nucleotide sequence ID" value="NZ_CP062803.1"/>
</dbReference>
<sequence>MEKRLATIEEDGWQLDDGEVIGEAHPETFWVPALAERQALQAGQLVKLIFRIVTADEQDREEQHVERMWVIVTGREGDLYSGELDNQPYCTEEMAPGMPLWFEARHVINIHKEGEEE</sequence>
<dbReference type="GeneID" id="98403083"/>
<dbReference type="Proteomes" id="UP000397656">
    <property type="component" value="Chromosome 1"/>
</dbReference>
<reference evidence="1 2" key="1">
    <citation type="submission" date="2020-10" db="EMBL/GenBank/DDBJ databases">
        <title>Complete genome sequence of Cupriavidus basilensis CCUG 49340T.</title>
        <authorList>
            <person name="Salva-Serra F."/>
            <person name="Donoso R.A."/>
            <person name="Cho K.H."/>
            <person name="Yoo J.A."/>
            <person name="Lee K."/>
            <person name="Yoon S.-H."/>
            <person name="Perez-Pantoja D."/>
            <person name="Moore E.R.B."/>
        </authorList>
    </citation>
    <scope>NUCLEOTIDE SEQUENCE [LARGE SCALE GENOMIC DNA]</scope>
    <source>
        <strain evidence="2">CCUG 49340</strain>
    </source>
</reference>
<protein>
    <submittedName>
        <fullName evidence="1">DUF2314 domain-containing protein</fullName>
    </submittedName>
</protein>
<organism evidence="1 2">
    <name type="scientific">Cupriavidus basilensis</name>
    <dbReference type="NCBI Taxonomy" id="68895"/>
    <lineage>
        <taxon>Bacteria</taxon>
        <taxon>Pseudomonadati</taxon>
        <taxon>Pseudomonadota</taxon>
        <taxon>Betaproteobacteria</taxon>
        <taxon>Burkholderiales</taxon>
        <taxon>Burkholderiaceae</taxon>
        <taxon>Cupriavidus</taxon>
    </lineage>
</organism>
<dbReference type="EMBL" id="CP062803">
    <property type="protein sequence ID" value="QOT76260.1"/>
    <property type="molecule type" value="Genomic_DNA"/>
</dbReference>
<evidence type="ECO:0000313" key="2">
    <source>
        <dbReference type="Proteomes" id="UP000397656"/>
    </source>
</evidence>
<proteinExistence type="predicted"/>
<evidence type="ECO:0000313" key="1">
    <source>
        <dbReference type="EMBL" id="QOT76260.1"/>
    </source>
</evidence>
<accession>A0A643FPL2</accession>